<feature type="transmembrane region" description="Helical" evidence="1">
    <location>
        <begin position="377"/>
        <end position="397"/>
    </location>
</feature>
<reference evidence="2 3" key="1">
    <citation type="journal article" date="2012" name="J. Bacteriol.">
        <title>Genome sequence of Lactobacillus mucosae LM1, isolated from piglet feces.</title>
        <authorList>
            <person name="Lee J.H."/>
            <person name="Valeriano V.D."/>
            <person name="Shin Y.R."/>
            <person name="Chae J.P."/>
            <person name="Kim G.B."/>
            <person name="Ham J.S."/>
            <person name="Chun J."/>
            <person name="Kang D.K."/>
        </authorList>
    </citation>
    <scope>NUCLEOTIDE SEQUENCE [LARGE SCALE GENOMIC DNA]</scope>
    <source>
        <strain evidence="2 3">LM1</strain>
    </source>
</reference>
<feature type="transmembrane region" description="Helical" evidence="1">
    <location>
        <begin position="186"/>
        <end position="202"/>
    </location>
</feature>
<evidence type="ECO:0000256" key="1">
    <source>
        <dbReference type="SAM" id="Phobius"/>
    </source>
</evidence>
<gene>
    <name evidence="2" type="ORF">LBLM1_10375</name>
</gene>
<feature type="transmembrane region" description="Helical" evidence="1">
    <location>
        <begin position="296"/>
        <end position="313"/>
    </location>
</feature>
<keyword evidence="1" id="KW-0812">Transmembrane</keyword>
<protein>
    <recommendedName>
        <fullName evidence="4">Oligosaccharide repeat unit polymerase</fullName>
    </recommendedName>
</protein>
<dbReference type="EMBL" id="CP011013">
    <property type="protein sequence ID" value="AJT51310.1"/>
    <property type="molecule type" value="Genomic_DNA"/>
</dbReference>
<dbReference type="KEGG" id="lmu:LBLM1_10375"/>
<feature type="transmembrane region" description="Helical" evidence="1">
    <location>
        <begin position="238"/>
        <end position="260"/>
    </location>
</feature>
<dbReference type="HOGENOM" id="CLU_050015_0_0_9"/>
<proteinExistence type="predicted"/>
<dbReference type="NCBIfam" id="TIGR04370">
    <property type="entry name" value="glyco_rpt_poly"/>
    <property type="match status" value="1"/>
</dbReference>
<evidence type="ECO:0000313" key="2">
    <source>
        <dbReference type="EMBL" id="AJT51310.1"/>
    </source>
</evidence>
<name>A0A0D4CN11_LIMMU</name>
<evidence type="ECO:0008006" key="4">
    <source>
        <dbReference type="Google" id="ProtNLM"/>
    </source>
</evidence>
<dbReference type="AlphaFoldDB" id="A0A0D4CN11"/>
<feature type="transmembrane region" description="Helical" evidence="1">
    <location>
        <begin position="403"/>
        <end position="422"/>
    </location>
</feature>
<accession>A0A0D4CN11</accession>
<dbReference type="OrthoDB" id="2083423at2"/>
<feature type="transmembrane region" description="Helical" evidence="1">
    <location>
        <begin position="350"/>
        <end position="370"/>
    </location>
</feature>
<keyword evidence="3" id="KW-1185">Reference proteome</keyword>
<feature type="transmembrane region" description="Helical" evidence="1">
    <location>
        <begin position="208"/>
        <end position="226"/>
    </location>
</feature>
<feature type="transmembrane region" description="Helical" evidence="1">
    <location>
        <begin position="56"/>
        <end position="78"/>
    </location>
</feature>
<keyword evidence="1" id="KW-0472">Membrane</keyword>
<dbReference type="RefSeq" id="WP_006499323.1">
    <property type="nucleotide sequence ID" value="NZ_CP011013.1"/>
</dbReference>
<organism evidence="2 3">
    <name type="scientific">Limosilactobacillus mucosae LM1</name>
    <dbReference type="NCBI Taxonomy" id="1130798"/>
    <lineage>
        <taxon>Bacteria</taxon>
        <taxon>Bacillati</taxon>
        <taxon>Bacillota</taxon>
        <taxon>Bacilli</taxon>
        <taxon>Lactobacillales</taxon>
        <taxon>Lactobacillaceae</taxon>
        <taxon>Limosilactobacillus</taxon>
    </lineage>
</organism>
<evidence type="ECO:0000313" key="3">
    <source>
        <dbReference type="Proteomes" id="UP000003645"/>
    </source>
</evidence>
<sequence>MLLLIILTLLELILILFCDKNILSPAVIFALVFFISEFNLFTNITSLGVTIKINTILVIVLGILFFWLGEQLVARLSFSNKNTTGLEIKVLDRDFCFSNWKLLILIIFNLISTVFIAKTVVSMTYGAGYTGDFWGAFGRYRELSAIGGDTNLRLSTVPTLLTSLTKAEGYVVAFIVAKLLVKKEKVSYLMWITLITAFITTFCQGDRGGLVLVIAFLFDYIFLMEKDGRYNELFTFRNLLKLILLFIIVLFIFNISAIIAGKRWDVSFYQYFSVYLGGPIVNLNELLENGIPSSPLWGYFTFGNIIQFVYRHIGRFFPLFNINAFNILNGINTGNVYTIFAYLISDFGYVGCQIALFFLGILMQLGFNIAKKSKSNFSISIILYSFFLGCLSLSFFSDKVFENVSIFNLYTLVFNFFFVLFLSSRRK</sequence>
<dbReference type="Proteomes" id="UP000003645">
    <property type="component" value="Chromosome"/>
</dbReference>
<feature type="transmembrane region" description="Helical" evidence="1">
    <location>
        <begin position="98"/>
        <end position="117"/>
    </location>
</feature>
<feature type="transmembrane region" description="Helical" evidence="1">
    <location>
        <begin position="325"/>
        <end position="344"/>
    </location>
</feature>
<keyword evidence="1" id="KW-1133">Transmembrane helix</keyword>